<dbReference type="SUPFAM" id="SSF47459">
    <property type="entry name" value="HLH, helix-loop-helix DNA-binding domain"/>
    <property type="match status" value="1"/>
</dbReference>
<evidence type="ECO:0000256" key="3">
    <source>
        <dbReference type="ARBA" id="ARBA00023125"/>
    </source>
</evidence>
<evidence type="ECO:0000256" key="5">
    <source>
        <dbReference type="ARBA" id="ARBA00023242"/>
    </source>
</evidence>
<comment type="subcellular location">
    <subcellularLocation>
        <location evidence="1">Nucleus</location>
    </subcellularLocation>
</comment>
<dbReference type="Gene3D" id="4.10.280.10">
    <property type="entry name" value="Helix-loop-helix DNA-binding domain"/>
    <property type="match status" value="1"/>
</dbReference>
<accession>A0A218VV71</accession>
<evidence type="ECO:0000313" key="8">
    <source>
        <dbReference type="Proteomes" id="UP000197138"/>
    </source>
</evidence>
<sequence>MSISSYSMLNWPAVPDQYHGIVTSSQPVVEAPPQLLMSTAFPCYGNVDKATAFCPYCGLNNNWCNEVVVKADPLFFNKGYCYNYINDDMVELADDHCGLSYPRIAITITPTATVQQQQLLSGPGRLSLYDNDTVNADQFYHCRVPPDQPPNRDKPCCFDLPDLLFPQGNMYPAVQPPVLHSNGVSCKPVTIVEPDVERSKPRLRRVSAQSLAARERQKRIADKTHELGKLIPGGTKMNTAGMLQSAFNYVKFLQSQVHILQLLASFDPCQVQENDPVEEVDKEKLGRPANVLGVVASVQEKLYKEGSCIIPPSLAESLIHHHPRLQNLLQLL</sequence>
<reference evidence="8" key="1">
    <citation type="journal article" date="2017" name="Plant J.">
        <title>The pomegranate (Punica granatum L.) genome and the genomics of punicalagin biosynthesis.</title>
        <authorList>
            <person name="Qin G."/>
            <person name="Xu C."/>
            <person name="Ming R."/>
            <person name="Tang H."/>
            <person name="Guyot R."/>
            <person name="Kramer E.M."/>
            <person name="Hu Y."/>
            <person name="Yi X."/>
            <person name="Qi Y."/>
            <person name="Xu X."/>
            <person name="Gao Z."/>
            <person name="Pan H."/>
            <person name="Jian J."/>
            <person name="Tian Y."/>
            <person name="Yue Z."/>
            <person name="Xu Y."/>
        </authorList>
    </citation>
    <scope>NUCLEOTIDE SEQUENCE [LARGE SCALE GENOMIC DNA]</scope>
    <source>
        <strain evidence="8">cv. Dabenzi</strain>
    </source>
</reference>
<organism evidence="7 8">
    <name type="scientific">Punica granatum</name>
    <name type="common">Pomegranate</name>
    <dbReference type="NCBI Taxonomy" id="22663"/>
    <lineage>
        <taxon>Eukaryota</taxon>
        <taxon>Viridiplantae</taxon>
        <taxon>Streptophyta</taxon>
        <taxon>Embryophyta</taxon>
        <taxon>Tracheophyta</taxon>
        <taxon>Spermatophyta</taxon>
        <taxon>Magnoliopsida</taxon>
        <taxon>eudicotyledons</taxon>
        <taxon>Gunneridae</taxon>
        <taxon>Pentapetalae</taxon>
        <taxon>rosids</taxon>
        <taxon>malvids</taxon>
        <taxon>Myrtales</taxon>
        <taxon>Lythraceae</taxon>
        <taxon>Punica</taxon>
    </lineage>
</organism>
<keyword evidence="5" id="KW-0539">Nucleus</keyword>
<keyword evidence="3" id="KW-0238">DNA-binding</keyword>
<dbReference type="PROSITE" id="PS50888">
    <property type="entry name" value="BHLH"/>
    <property type="match status" value="1"/>
</dbReference>
<proteinExistence type="predicted"/>
<name>A0A218VV71_PUNGR</name>
<keyword evidence="2" id="KW-0805">Transcription regulation</keyword>
<dbReference type="EMBL" id="MTKT01005880">
    <property type="protein sequence ID" value="OWM63911.1"/>
    <property type="molecule type" value="Genomic_DNA"/>
</dbReference>
<gene>
    <name evidence="7" type="ORF">CDL15_Pgr006173</name>
</gene>
<dbReference type="PANTHER" id="PTHR45914">
    <property type="entry name" value="TRANSCRIPTION FACTOR HEC3-RELATED"/>
    <property type="match status" value="1"/>
</dbReference>
<evidence type="ECO:0000313" key="7">
    <source>
        <dbReference type="EMBL" id="OWM63911.1"/>
    </source>
</evidence>
<dbReference type="InterPro" id="IPR045843">
    <property type="entry name" value="IND-like"/>
</dbReference>
<evidence type="ECO:0000256" key="1">
    <source>
        <dbReference type="ARBA" id="ARBA00004123"/>
    </source>
</evidence>
<protein>
    <recommendedName>
        <fullName evidence="6">BHLH domain-containing protein</fullName>
    </recommendedName>
</protein>
<evidence type="ECO:0000256" key="2">
    <source>
        <dbReference type="ARBA" id="ARBA00023015"/>
    </source>
</evidence>
<dbReference type="Pfam" id="PF00010">
    <property type="entry name" value="HLH"/>
    <property type="match status" value="1"/>
</dbReference>
<evidence type="ECO:0000256" key="4">
    <source>
        <dbReference type="ARBA" id="ARBA00023163"/>
    </source>
</evidence>
<feature type="domain" description="BHLH" evidence="6">
    <location>
        <begin position="204"/>
        <end position="253"/>
    </location>
</feature>
<dbReference type="Proteomes" id="UP000197138">
    <property type="component" value="Unassembled WGS sequence"/>
</dbReference>
<dbReference type="InterPro" id="IPR036638">
    <property type="entry name" value="HLH_DNA-bd_sf"/>
</dbReference>
<dbReference type="GO" id="GO:0003677">
    <property type="term" value="F:DNA binding"/>
    <property type="evidence" value="ECO:0007669"/>
    <property type="project" value="UniProtKB-KW"/>
</dbReference>
<comment type="caution">
    <text evidence="7">The sequence shown here is derived from an EMBL/GenBank/DDBJ whole genome shotgun (WGS) entry which is preliminary data.</text>
</comment>
<dbReference type="GO" id="GO:0046983">
    <property type="term" value="F:protein dimerization activity"/>
    <property type="evidence" value="ECO:0007669"/>
    <property type="project" value="InterPro"/>
</dbReference>
<dbReference type="InterPro" id="IPR011598">
    <property type="entry name" value="bHLH_dom"/>
</dbReference>
<dbReference type="GO" id="GO:0003700">
    <property type="term" value="F:DNA-binding transcription factor activity"/>
    <property type="evidence" value="ECO:0007669"/>
    <property type="project" value="InterPro"/>
</dbReference>
<evidence type="ECO:0000259" key="6">
    <source>
        <dbReference type="PROSITE" id="PS50888"/>
    </source>
</evidence>
<dbReference type="PANTHER" id="PTHR45914:SF12">
    <property type="entry name" value="TRANSCRIPTION FACTOR BHLH87"/>
    <property type="match status" value="1"/>
</dbReference>
<dbReference type="GO" id="GO:0005634">
    <property type="term" value="C:nucleus"/>
    <property type="evidence" value="ECO:0007669"/>
    <property type="project" value="UniProtKB-SubCell"/>
</dbReference>
<keyword evidence="4" id="KW-0804">Transcription</keyword>
<dbReference type="AlphaFoldDB" id="A0A218VV71"/>
<dbReference type="SMART" id="SM00353">
    <property type="entry name" value="HLH"/>
    <property type="match status" value="1"/>
</dbReference>